<dbReference type="AlphaFoldDB" id="A0A9N9W0D7"/>
<proteinExistence type="predicted"/>
<dbReference type="OrthoDB" id="4848123at2759"/>
<dbReference type="EMBL" id="CABFNQ020000760">
    <property type="protein sequence ID" value="CAH0038042.1"/>
    <property type="molecule type" value="Genomic_DNA"/>
</dbReference>
<sequence>MALRDLTILSKLSSKATSIFALDMSLSDMLGVRALYHLFRLKASATSLSLILAILSGFLSPLSATLFTSQAIPGTHDVLVKQTSWFGPAPPSDDWIQSSAFSQMELSLRSMLLNNQVNNFIYPEFTYGDLVFPSVEIDGSQTFWSPENSIKVNVTAAKLVSDCSRLLPGDYNLTVVKNQYDLKATIEIKSHYQYGQNISEPQKNFSFIANLGNDITSYFAHNLAARSPFSLDMQLHIGPGPHWADTIDSGHPPVPDSSKLKPYEPPLVIYNDFLENFGSTLYSLIVGFKRIGHIFPAIFEPWGSFRLESVADPGQDLKLIEAAKFKFDILAAQMVSIQNRYSINESFGSAFFPTLKGIIVDNNRPRLVQNFPVTVTMIVILSLVLAFHTWSLISAALWKALGSGRKWLLDLELKGLAPSGFGSIAMMNALLYGSNIREKLPRGAEFMSAKDTSMSFENVECRLGWFYNTRTEQQQYTVGIVERGEFEFINREKR</sequence>
<evidence type="ECO:0000256" key="1">
    <source>
        <dbReference type="SAM" id="Phobius"/>
    </source>
</evidence>
<keyword evidence="1" id="KW-0472">Membrane</keyword>
<evidence type="ECO:0000313" key="3">
    <source>
        <dbReference type="Proteomes" id="UP000696573"/>
    </source>
</evidence>
<reference evidence="2" key="1">
    <citation type="submission" date="2021-10" db="EMBL/GenBank/DDBJ databases">
        <authorList>
            <person name="Piombo E."/>
        </authorList>
    </citation>
    <scope>NUCLEOTIDE SEQUENCE</scope>
</reference>
<dbReference type="Proteomes" id="UP000696573">
    <property type="component" value="Unassembled WGS sequence"/>
</dbReference>
<comment type="caution">
    <text evidence="2">The sequence shown here is derived from an EMBL/GenBank/DDBJ whole genome shotgun (WGS) entry which is preliminary data.</text>
</comment>
<keyword evidence="1" id="KW-0812">Transmembrane</keyword>
<keyword evidence="1" id="KW-1133">Transmembrane helix</keyword>
<gene>
    <name evidence="2" type="ORF">CRHIZ90672A_00006208</name>
</gene>
<accession>A0A9N9W0D7</accession>
<name>A0A9N9W0D7_9HYPO</name>
<evidence type="ECO:0000313" key="2">
    <source>
        <dbReference type="EMBL" id="CAH0038042.1"/>
    </source>
</evidence>
<protein>
    <submittedName>
        <fullName evidence="2">Uncharacterized protein</fullName>
    </submittedName>
</protein>
<organism evidence="2 3">
    <name type="scientific">Clonostachys rhizophaga</name>
    <dbReference type="NCBI Taxonomy" id="160324"/>
    <lineage>
        <taxon>Eukaryota</taxon>
        <taxon>Fungi</taxon>
        <taxon>Dikarya</taxon>
        <taxon>Ascomycota</taxon>
        <taxon>Pezizomycotina</taxon>
        <taxon>Sordariomycetes</taxon>
        <taxon>Hypocreomycetidae</taxon>
        <taxon>Hypocreales</taxon>
        <taxon>Bionectriaceae</taxon>
        <taxon>Clonostachys</taxon>
    </lineage>
</organism>
<keyword evidence="3" id="KW-1185">Reference proteome</keyword>
<feature type="transmembrane region" description="Helical" evidence="1">
    <location>
        <begin position="371"/>
        <end position="393"/>
    </location>
</feature>